<feature type="domain" description="HTH araC/xylS-type" evidence="4">
    <location>
        <begin position="236"/>
        <end position="334"/>
    </location>
</feature>
<dbReference type="SUPFAM" id="SSF46689">
    <property type="entry name" value="Homeodomain-like"/>
    <property type="match status" value="1"/>
</dbReference>
<keyword evidence="6" id="KW-1185">Reference proteome</keyword>
<evidence type="ECO:0000313" key="5">
    <source>
        <dbReference type="EMBL" id="QTC89330.1"/>
    </source>
</evidence>
<keyword evidence="3" id="KW-0804">Transcription</keyword>
<sequence length="341" mass="38117">MSIKSTTPDRCRLPSALWKALDREGLSVTEALRRARLPAMLRLQSAATVTTAQYFALWRAVEDLSDDPGLGLRMASSAETSAHPPSSLAAFHARDYRDGLLRLARFKRLCTPETLQIEENQTTATVSHVWPNAVEAEPHIATDITFATVMELGRRGAGQTIIPLRVELRRRRPTPDVHAAYFECPVRYGAERDCLVLRRTDLDLPFAGYNPELLEMLTPALAGALRDLQAQTSLSDQVKAVLLQALPSGRPDIAEVAREMGMSERTLQRRITDEGTAFRDLVNAARHTLSHRLLSDQTNDMAEVAYMLGYQDTRSFYRAFRIWEGTTPKAWRSAARSASLQ</sequence>
<name>A0ABX7SRB0_9CAUL</name>
<dbReference type="Pfam" id="PF12833">
    <property type="entry name" value="HTH_18"/>
    <property type="match status" value="1"/>
</dbReference>
<dbReference type="RefSeq" id="WP_207827184.1">
    <property type="nucleotide sequence ID" value="NZ_CP062006.1"/>
</dbReference>
<evidence type="ECO:0000256" key="1">
    <source>
        <dbReference type="ARBA" id="ARBA00023015"/>
    </source>
</evidence>
<dbReference type="PROSITE" id="PS01124">
    <property type="entry name" value="HTH_ARAC_FAMILY_2"/>
    <property type="match status" value="1"/>
</dbReference>
<keyword evidence="1" id="KW-0805">Transcription regulation</keyword>
<dbReference type="Pfam" id="PF12625">
    <property type="entry name" value="Arabinose_bd"/>
    <property type="match status" value="1"/>
</dbReference>
<evidence type="ECO:0000313" key="6">
    <source>
        <dbReference type="Proteomes" id="UP000663942"/>
    </source>
</evidence>
<dbReference type="InterPro" id="IPR009057">
    <property type="entry name" value="Homeodomain-like_sf"/>
</dbReference>
<dbReference type="InterPro" id="IPR032687">
    <property type="entry name" value="AraC-type_N"/>
</dbReference>
<evidence type="ECO:0000256" key="3">
    <source>
        <dbReference type="ARBA" id="ARBA00023163"/>
    </source>
</evidence>
<protein>
    <submittedName>
        <fullName evidence="5">AraC family transcriptional regulator</fullName>
    </submittedName>
</protein>
<dbReference type="PANTHER" id="PTHR47894:SF1">
    <property type="entry name" value="HTH-TYPE TRANSCRIPTIONAL REGULATOR VQSM"/>
    <property type="match status" value="1"/>
</dbReference>
<organism evidence="5 6">
    <name type="scientific">Brevundimonas pondensis</name>
    <dbReference type="NCBI Taxonomy" id="2774189"/>
    <lineage>
        <taxon>Bacteria</taxon>
        <taxon>Pseudomonadati</taxon>
        <taxon>Pseudomonadota</taxon>
        <taxon>Alphaproteobacteria</taxon>
        <taxon>Caulobacterales</taxon>
        <taxon>Caulobacteraceae</taxon>
        <taxon>Brevundimonas</taxon>
    </lineage>
</organism>
<proteinExistence type="predicted"/>
<dbReference type="PANTHER" id="PTHR47894">
    <property type="entry name" value="HTH-TYPE TRANSCRIPTIONAL REGULATOR GADX"/>
    <property type="match status" value="1"/>
</dbReference>
<dbReference type="Gene3D" id="1.10.10.60">
    <property type="entry name" value="Homeodomain-like"/>
    <property type="match status" value="1"/>
</dbReference>
<dbReference type="InterPro" id="IPR018060">
    <property type="entry name" value="HTH_AraC"/>
</dbReference>
<dbReference type="EMBL" id="CP062006">
    <property type="protein sequence ID" value="QTC89330.1"/>
    <property type="molecule type" value="Genomic_DNA"/>
</dbReference>
<accession>A0ABX7SRB0</accession>
<evidence type="ECO:0000259" key="4">
    <source>
        <dbReference type="PROSITE" id="PS01124"/>
    </source>
</evidence>
<reference evidence="5 6" key="1">
    <citation type="submission" date="2020-09" db="EMBL/GenBank/DDBJ databases">
        <title>Brevundimonas sp. LVF1 isolated from an oligotrophic pond in Goettingen, Germany.</title>
        <authorList>
            <person name="Friedrich I."/>
            <person name="Klassen A."/>
            <person name="Neubauer H."/>
            <person name="Schneider D."/>
            <person name="Hertel R."/>
            <person name="Daniel R."/>
        </authorList>
    </citation>
    <scope>NUCLEOTIDE SEQUENCE [LARGE SCALE GENOMIC DNA]</scope>
    <source>
        <strain evidence="5 6">LVF1</strain>
    </source>
</reference>
<keyword evidence="2" id="KW-0238">DNA-binding</keyword>
<dbReference type="SMART" id="SM00342">
    <property type="entry name" value="HTH_ARAC"/>
    <property type="match status" value="1"/>
</dbReference>
<gene>
    <name evidence="5" type="ORF">IFE19_08445</name>
</gene>
<dbReference type="Proteomes" id="UP000663942">
    <property type="component" value="Chromosome"/>
</dbReference>
<evidence type="ECO:0000256" key="2">
    <source>
        <dbReference type="ARBA" id="ARBA00023125"/>
    </source>
</evidence>